<dbReference type="InterPro" id="IPR047817">
    <property type="entry name" value="ABC2_TM_bact-type"/>
</dbReference>
<dbReference type="InterPro" id="IPR013525">
    <property type="entry name" value="ABC2_TM"/>
</dbReference>
<organism evidence="10 11">
    <name type="scientific">Methylomarinum roseum</name>
    <dbReference type="NCBI Taxonomy" id="3067653"/>
    <lineage>
        <taxon>Bacteria</taxon>
        <taxon>Pseudomonadati</taxon>
        <taxon>Pseudomonadota</taxon>
        <taxon>Gammaproteobacteria</taxon>
        <taxon>Methylococcales</taxon>
        <taxon>Methylococcaceae</taxon>
        <taxon>Methylomarinum</taxon>
    </lineage>
</organism>
<dbReference type="AlphaFoldDB" id="A0AAU7NVE7"/>
<feature type="transmembrane region" description="Helical" evidence="8">
    <location>
        <begin position="321"/>
        <end position="340"/>
    </location>
</feature>
<feature type="transmembrane region" description="Helical" evidence="8">
    <location>
        <begin position="229"/>
        <end position="250"/>
    </location>
</feature>
<name>A0AAU7NVE7_9GAMM</name>
<evidence type="ECO:0000313" key="11">
    <source>
        <dbReference type="Proteomes" id="UP001225378"/>
    </source>
</evidence>
<dbReference type="EMBL" id="CP157743">
    <property type="protein sequence ID" value="XBS20967.1"/>
    <property type="molecule type" value="Genomic_DNA"/>
</dbReference>
<feature type="transmembrane region" description="Helical" evidence="8">
    <location>
        <begin position="287"/>
        <end position="309"/>
    </location>
</feature>
<evidence type="ECO:0000256" key="3">
    <source>
        <dbReference type="ARBA" id="ARBA00022448"/>
    </source>
</evidence>
<feature type="transmembrane region" description="Helical" evidence="8">
    <location>
        <begin position="346"/>
        <end position="366"/>
    </location>
</feature>
<evidence type="ECO:0000256" key="7">
    <source>
        <dbReference type="ARBA" id="ARBA00023136"/>
    </source>
</evidence>
<dbReference type="Proteomes" id="UP001225378">
    <property type="component" value="Chromosome"/>
</dbReference>
<proteinExistence type="inferred from homology"/>
<keyword evidence="11" id="KW-1185">Reference proteome</keyword>
<evidence type="ECO:0000256" key="2">
    <source>
        <dbReference type="ARBA" id="ARBA00007783"/>
    </source>
</evidence>
<evidence type="ECO:0000256" key="6">
    <source>
        <dbReference type="ARBA" id="ARBA00022989"/>
    </source>
</evidence>
<dbReference type="RefSeq" id="WP_349431817.1">
    <property type="nucleotide sequence ID" value="NZ_CP157743.1"/>
</dbReference>
<keyword evidence="7 8" id="KW-0472">Membrane</keyword>
<dbReference type="KEGG" id="mech:Q9L42_002260"/>
<dbReference type="Gene3D" id="3.40.1710.10">
    <property type="entry name" value="abc type-2 transporter like domain"/>
    <property type="match status" value="1"/>
</dbReference>
<dbReference type="InterPro" id="IPR051449">
    <property type="entry name" value="ABC-2_transporter_component"/>
</dbReference>
<keyword evidence="5 8" id="KW-0812">Transmembrane</keyword>
<comment type="similarity">
    <text evidence="2">Belongs to the ABC-2 integral membrane protein family.</text>
</comment>
<keyword evidence="4" id="KW-1003">Cell membrane</keyword>
<evidence type="ECO:0000256" key="8">
    <source>
        <dbReference type="SAM" id="Phobius"/>
    </source>
</evidence>
<dbReference type="Pfam" id="PF12698">
    <property type="entry name" value="ABC2_membrane_3"/>
    <property type="match status" value="1"/>
</dbReference>
<evidence type="ECO:0000256" key="5">
    <source>
        <dbReference type="ARBA" id="ARBA00022692"/>
    </source>
</evidence>
<dbReference type="GO" id="GO:0005886">
    <property type="term" value="C:plasma membrane"/>
    <property type="evidence" value="ECO:0007669"/>
    <property type="project" value="UniProtKB-SubCell"/>
</dbReference>
<gene>
    <name evidence="10" type="ORF">Q9L42_002260</name>
</gene>
<reference evidence="10 11" key="1">
    <citation type="journal article" date="2024" name="Microbiology">
        <title>Methylomarinum rosea sp. nov., a novel halophilic methanotrophic bacterium from the hypersaline Lake Elton.</title>
        <authorList>
            <person name="Suleimanov R.Z."/>
            <person name="Oshkin I.Y."/>
            <person name="Danilova O.V."/>
            <person name="Suzina N.E."/>
            <person name="Dedysh S.N."/>
        </authorList>
    </citation>
    <scope>NUCLEOTIDE SEQUENCE [LARGE SCALE GENOMIC DNA]</scope>
    <source>
        <strain evidence="10 11">Ch1-1</strain>
    </source>
</reference>
<keyword evidence="6 8" id="KW-1133">Transmembrane helix</keyword>
<protein>
    <submittedName>
        <fullName evidence="10">ABC transporter permease</fullName>
    </submittedName>
</protein>
<evidence type="ECO:0000259" key="9">
    <source>
        <dbReference type="PROSITE" id="PS51012"/>
    </source>
</evidence>
<accession>A0AAU7NVE7</accession>
<dbReference type="GO" id="GO:0140359">
    <property type="term" value="F:ABC-type transporter activity"/>
    <property type="evidence" value="ECO:0007669"/>
    <property type="project" value="InterPro"/>
</dbReference>
<feature type="transmembrane region" description="Helical" evidence="8">
    <location>
        <begin position="26"/>
        <end position="44"/>
    </location>
</feature>
<sequence length="374" mass="41423">MSARYLRLTGLIRKEFLQIRRDPSSLAIAFVMPVFLLLLFGYGVSLDARNVPIGLVVEKISPATRSFTSGFEASDYFNATYFADIKQARLALQTRKINAIIRIRPDFDRQLHGRRAPASIQLILDGVDANTARLVSGYVQGVWNNWLTQYAEQHGQQASLPVWVEQRIWYNSALRSRSFLVPGLIAVIMTLIGALLTALVVAREWERGTMEALIATPASVREVLLGKLIPYYILGMGGMLLSIAMAVWLFRVPLQGSLWVLLLTGTLFLLVALGMGLVISITAKNQFVAGQVAIIVTFLPAFILSGFIFDISSMPAPIQAFTYLVAARYFVAILQTVFLAGNVWSIILPNALALLLMAMIFFALALSRAPRRLE</sequence>
<evidence type="ECO:0000256" key="1">
    <source>
        <dbReference type="ARBA" id="ARBA00004651"/>
    </source>
</evidence>
<dbReference type="PROSITE" id="PS51012">
    <property type="entry name" value="ABC_TM2"/>
    <property type="match status" value="1"/>
</dbReference>
<comment type="subcellular location">
    <subcellularLocation>
        <location evidence="1">Cell membrane</location>
        <topology evidence="1">Multi-pass membrane protein</topology>
    </subcellularLocation>
</comment>
<evidence type="ECO:0000313" key="10">
    <source>
        <dbReference type="EMBL" id="XBS20967.1"/>
    </source>
</evidence>
<feature type="transmembrane region" description="Helical" evidence="8">
    <location>
        <begin position="257"/>
        <end position="281"/>
    </location>
</feature>
<feature type="transmembrane region" description="Helical" evidence="8">
    <location>
        <begin position="179"/>
        <end position="202"/>
    </location>
</feature>
<feature type="domain" description="ABC transmembrane type-2" evidence="9">
    <location>
        <begin position="132"/>
        <end position="372"/>
    </location>
</feature>
<evidence type="ECO:0000256" key="4">
    <source>
        <dbReference type="ARBA" id="ARBA00022475"/>
    </source>
</evidence>
<dbReference type="PANTHER" id="PTHR30294">
    <property type="entry name" value="MEMBRANE COMPONENT OF ABC TRANSPORTER YHHJ-RELATED"/>
    <property type="match status" value="1"/>
</dbReference>
<dbReference type="PANTHER" id="PTHR30294:SF29">
    <property type="entry name" value="MULTIDRUG ABC TRANSPORTER PERMEASE YBHS-RELATED"/>
    <property type="match status" value="1"/>
</dbReference>
<keyword evidence="3" id="KW-0813">Transport</keyword>